<dbReference type="InterPro" id="IPR036188">
    <property type="entry name" value="FAD/NAD-bd_sf"/>
</dbReference>
<dbReference type="KEGG" id="vab:WPS_24180"/>
<feature type="domain" description="FAD-binding" evidence="6">
    <location>
        <begin position="6"/>
        <end position="348"/>
    </location>
</feature>
<name>A0AAN1XXE5_UNVUL</name>
<dbReference type="EMBL" id="AP025523">
    <property type="protein sequence ID" value="BDE07142.1"/>
    <property type="molecule type" value="Genomic_DNA"/>
</dbReference>
<dbReference type="GO" id="GO:0004497">
    <property type="term" value="F:monooxygenase activity"/>
    <property type="evidence" value="ECO:0007669"/>
    <property type="project" value="UniProtKB-KW"/>
</dbReference>
<dbReference type="InterPro" id="IPR002938">
    <property type="entry name" value="FAD-bd"/>
</dbReference>
<protein>
    <submittedName>
        <fullName evidence="7">3-hydroxybenzoate 6-hydroxylase</fullName>
    </submittedName>
</protein>
<evidence type="ECO:0000256" key="1">
    <source>
        <dbReference type="ARBA" id="ARBA00001974"/>
    </source>
</evidence>
<sequence>MSERSVPVLIVGGGIGGLAAALALANRGVGVHLIEKSPEFGELGAGLQLAPNASRALDALGVLRQIEGYAVFPQRMLWMDALTGEQVTALDLGSPFVERYDYRYIVMHRSDLLNVLLAACRADDKIALETSKDVTGIEDRGAFARVRCGDGSVYDAEMVIAADGLWSPVRAQLVGDGEPLCSEYVAYRGAIPMGEMSLHAGLDNVMLWTGPNMHLVQYPVRRGELYNQVAVFRSDRYDPHSDDWGTPDELDAHFGAGTDAVRAALTKFRRNRRWPMYDRLPLARWSFNRVTLLGDAAHPMLQYLAQGAAQALEDAVALGEAVAAHPRDVAAAFAAYEAERIPRTARVQTTARAWGDYWHLPVERARARNASLAARDSRDYRETDWLYAYGALPHAAAYRSAERIEDR</sequence>
<dbReference type="PANTHER" id="PTHR13789:SF318">
    <property type="entry name" value="GERANYLGERANYL DIPHOSPHATE REDUCTASE"/>
    <property type="match status" value="1"/>
</dbReference>
<comment type="cofactor">
    <cofactor evidence="1">
        <name>FAD</name>
        <dbReference type="ChEBI" id="CHEBI:57692"/>
    </cofactor>
</comment>
<proteinExistence type="predicted"/>
<evidence type="ECO:0000259" key="6">
    <source>
        <dbReference type="Pfam" id="PF01494"/>
    </source>
</evidence>
<organism evidence="7 8">
    <name type="scientific">Vulcanimicrobium alpinum</name>
    <dbReference type="NCBI Taxonomy" id="3016050"/>
    <lineage>
        <taxon>Bacteria</taxon>
        <taxon>Bacillati</taxon>
        <taxon>Vulcanimicrobiota</taxon>
        <taxon>Vulcanimicrobiia</taxon>
        <taxon>Vulcanimicrobiales</taxon>
        <taxon>Vulcanimicrobiaceae</taxon>
        <taxon>Vulcanimicrobium</taxon>
    </lineage>
</organism>
<dbReference type="PANTHER" id="PTHR13789">
    <property type="entry name" value="MONOOXYGENASE"/>
    <property type="match status" value="1"/>
</dbReference>
<dbReference type="SUPFAM" id="SSF51905">
    <property type="entry name" value="FAD/NAD(P)-binding domain"/>
    <property type="match status" value="1"/>
</dbReference>
<keyword evidence="8" id="KW-1185">Reference proteome</keyword>
<dbReference type="Proteomes" id="UP001317532">
    <property type="component" value="Chromosome"/>
</dbReference>
<dbReference type="AlphaFoldDB" id="A0AAN1XXE5"/>
<evidence type="ECO:0000313" key="7">
    <source>
        <dbReference type="EMBL" id="BDE07142.1"/>
    </source>
</evidence>
<dbReference type="RefSeq" id="WP_317994754.1">
    <property type="nucleotide sequence ID" value="NZ_AP025523.1"/>
</dbReference>
<keyword evidence="2" id="KW-0285">Flavoprotein</keyword>
<reference evidence="7 8" key="1">
    <citation type="journal article" date="2022" name="ISME Commun">
        <title>Vulcanimicrobium alpinus gen. nov. sp. nov., the first cultivated representative of the candidate phylum 'Eremiobacterota', is a metabolically versatile aerobic anoxygenic phototroph.</title>
        <authorList>
            <person name="Yabe S."/>
            <person name="Muto K."/>
            <person name="Abe K."/>
            <person name="Yokota A."/>
            <person name="Staudigel H."/>
            <person name="Tebo B.M."/>
        </authorList>
    </citation>
    <scope>NUCLEOTIDE SEQUENCE [LARGE SCALE GENOMIC DNA]</scope>
    <source>
        <strain evidence="7 8">WC8-2</strain>
    </source>
</reference>
<dbReference type="Pfam" id="PF01494">
    <property type="entry name" value="FAD_binding_3"/>
    <property type="match status" value="1"/>
</dbReference>
<dbReference type="Gene3D" id="3.50.50.60">
    <property type="entry name" value="FAD/NAD(P)-binding domain"/>
    <property type="match status" value="1"/>
</dbReference>
<evidence type="ECO:0000256" key="5">
    <source>
        <dbReference type="ARBA" id="ARBA00023033"/>
    </source>
</evidence>
<dbReference type="PRINTS" id="PR00420">
    <property type="entry name" value="RNGMNOXGNASE"/>
</dbReference>
<keyword evidence="4" id="KW-0560">Oxidoreductase</keyword>
<keyword evidence="5" id="KW-0503">Monooxygenase</keyword>
<keyword evidence="3" id="KW-0274">FAD</keyword>
<evidence type="ECO:0000256" key="4">
    <source>
        <dbReference type="ARBA" id="ARBA00023002"/>
    </source>
</evidence>
<evidence type="ECO:0000313" key="8">
    <source>
        <dbReference type="Proteomes" id="UP001317532"/>
    </source>
</evidence>
<dbReference type="GO" id="GO:0071949">
    <property type="term" value="F:FAD binding"/>
    <property type="evidence" value="ECO:0007669"/>
    <property type="project" value="InterPro"/>
</dbReference>
<gene>
    <name evidence="7" type="ORF">WPS_24180</name>
</gene>
<dbReference type="InterPro" id="IPR050493">
    <property type="entry name" value="FAD-dep_Monooxygenase_BioMet"/>
</dbReference>
<dbReference type="SUPFAM" id="SSF54373">
    <property type="entry name" value="FAD-linked reductases, C-terminal domain"/>
    <property type="match status" value="1"/>
</dbReference>
<evidence type="ECO:0000256" key="3">
    <source>
        <dbReference type="ARBA" id="ARBA00022827"/>
    </source>
</evidence>
<evidence type="ECO:0000256" key="2">
    <source>
        <dbReference type="ARBA" id="ARBA00022630"/>
    </source>
</evidence>
<accession>A0AAN1XXE5</accession>